<dbReference type="AlphaFoldDB" id="A0A1G8TC29"/>
<dbReference type="Pfam" id="PF03992">
    <property type="entry name" value="ABM"/>
    <property type="match status" value="1"/>
</dbReference>
<proteinExistence type="predicted"/>
<dbReference type="EMBL" id="FNEZ01000001">
    <property type="protein sequence ID" value="SDJ38954.1"/>
    <property type="molecule type" value="Genomic_DNA"/>
</dbReference>
<keyword evidence="3" id="KW-1185">Reference proteome</keyword>
<reference evidence="2 3" key="1">
    <citation type="submission" date="2016-10" db="EMBL/GenBank/DDBJ databases">
        <authorList>
            <person name="de Groot N.N."/>
        </authorList>
    </citation>
    <scope>NUCLEOTIDE SEQUENCE [LARGE SCALE GENOMIC DNA]</scope>
    <source>
        <strain evidence="2 3">CGMCC 1.10076</strain>
    </source>
</reference>
<dbReference type="Gene3D" id="3.30.70.100">
    <property type="match status" value="1"/>
</dbReference>
<dbReference type="GO" id="GO:0004497">
    <property type="term" value="F:monooxygenase activity"/>
    <property type="evidence" value="ECO:0007669"/>
    <property type="project" value="UniProtKB-KW"/>
</dbReference>
<dbReference type="Proteomes" id="UP000199580">
    <property type="component" value="Unassembled WGS sequence"/>
</dbReference>
<gene>
    <name evidence="2" type="ORF">SAMN04487935_0910</name>
</gene>
<dbReference type="InterPro" id="IPR011008">
    <property type="entry name" value="Dimeric_a/b-barrel"/>
</dbReference>
<dbReference type="PANTHER" id="PTHR33336:SF3">
    <property type="entry name" value="ABM DOMAIN-CONTAINING PROTEIN"/>
    <property type="match status" value="1"/>
</dbReference>
<dbReference type="OrthoDB" id="9806189at2"/>
<evidence type="ECO:0000313" key="2">
    <source>
        <dbReference type="EMBL" id="SDJ38954.1"/>
    </source>
</evidence>
<evidence type="ECO:0000259" key="1">
    <source>
        <dbReference type="PROSITE" id="PS51725"/>
    </source>
</evidence>
<dbReference type="PANTHER" id="PTHR33336">
    <property type="entry name" value="QUINOL MONOOXYGENASE YGIN-RELATED"/>
    <property type="match status" value="1"/>
</dbReference>
<organism evidence="2 3">
    <name type="scientific">Flavobacterium noncentrifugens</name>
    <dbReference type="NCBI Taxonomy" id="1128970"/>
    <lineage>
        <taxon>Bacteria</taxon>
        <taxon>Pseudomonadati</taxon>
        <taxon>Bacteroidota</taxon>
        <taxon>Flavobacteriia</taxon>
        <taxon>Flavobacteriales</taxon>
        <taxon>Flavobacteriaceae</taxon>
        <taxon>Flavobacterium</taxon>
    </lineage>
</organism>
<evidence type="ECO:0000313" key="3">
    <source>
        <dbReference type="Proteomes" id="UP000199580"/>
    </source>
</evidence>
<dbReference type="InterPro" id="IPR050744">
    <property type="entry name" value="AI-2_Isomerase_LsrG"/>
</dbReference>
<dbReference type="STRING" id="1128970.SAMN04487935_0910"/>
<keyword evidence="2" id="KW-0503">Monooxygenase</keyword>
<dbReference type="RefSeq" id="WP_091392176.1">
    <property type="nucleotide sequence ID" value="NZ_BKAI01000002.1"/>
</dbReference>
<dbReference type="PROSITE" id="PS51725">
    <property type="entry name" value="ABM"/>
    <property type="match status" value="1"/>
</dbReference>
<keyword evidence="2" id="KW-0560">Oxidoreductase</keyword>
<dbReference type="InterPro" id="IPR007138">
    <property type="entry name" value="ABM_dom"/>
</dbReference>
<accession>A0A1G8TC29</accession>
<dbReference type="SUPFAM" id="SSF54909">
    <property type="entry name" value="Dimeric alpha+beta barrel"/>
    <property type="match status" value="1"/>
</dbReference>
<sequence length="96" mass="10764">MIVYLTAVVKSKPGKSELLKSLLFELVSHSIKENACLQYELHQSSDDENVFIFHEEWASTEGLALHNSQPHLKAFVEKSAGILDGGFNIYKTNKIS</sequence>
<feature type="domain" description="ABM" evidence="1">
    <location>
        <begin position="3"/>
        <end position="91"/>
    </location>
</feature>
<protein>
    <submittedName>
        <fullName evidence="2">Quinol monooxygenase YgiN</fullName>
    </submittedName>
</protein>
<name>A0A1G8TC29_9FLAO</name>